<name>A0ACA9N0Z2_9GLOM</name>
<dbReference type="Proteomes" id="UP000789920">
    <property type="component" value="Unassembled WGS sequence"/>
</dbReference>
<organism evidence="1 2">
    <name type="scientific">Racocetra persica</name>
    <dbReference type="NCBI Taxonomy" id="160502"/>
    <lineage>
        <taxon>Eukaryota</taxon>
        <taxon>Fungi</taxon>
        <taxon>Fungi incertae sedis</taxon>
        <taxon>Mucoromycota</taxon>
        <taxon>Glomeromycotina</taxon>
        <taxon>Glomeromycetes</taxon>
        <taxon>Diversisporales</taxon>
        <taxon>Gigasporaceae</taxon>
        <taxon>Racocetra</taxon>
    </lineage>
</organism>
<evidence type="ECO:0000313" key="2">
    <source>
        <dbReference type="Proteomes" id="UP000789920"/>
    </source>
</evidence>
<reference evidence="1" key="1">
    <citation type="submission" date="2021-06" db="EMBL/GenBank/DDBJ databases">
        <authorList>
            <person name="Kallberg Y."/>
            <person name="Tangrot J."/>
            <person name="Rosling A."/>
        </authorList>
    </citation>
    <scope>NUCLEOTIDE SEQUENCE</scope>
    <source>
        <strain evidence="1">MA461A</strain>
    </source>
</reference>
<protein>
    <submittedName>
        <fullName evidence="1">9111_t:CDS:1</fullName>
    </submittedName>
</protein>
<accession>A0ACA9N0Z2</accession>
<proteinExistence type="predicted"/>
<sequence length="386" mass="44964">MRRVQTKKVTQKVGLQRCIVHKSSNQIQNEFVQLCTYYTSQDIRNQASLHLENYKDYSNESLQESFSEESQHVNNDFECSFSIDLDMLSSELDTLSSMSNTLSSSNQLIIMEEVGLQSEVTQTIVDSGIDFQPLSGEYGPYFKNFTEMSLFIWVTKYMIRSFIKYKDKETKIGRILAIVSTSNGTKLKIQHLYFGSELPRIFASSIRKERSKNGELWLSKMTYLTDLFNVIEPVTVWLQDTLELPNYQFNVREILYCHKGQWKIRDCKLRHLHPIEYTQIPMSTPHNVPTLKIMLDIYHDDFGTFHNVYHSLGRIYLQFCNMPLRLRKQLKNHFVLGFVPFGGEFDDVMKPIIDEIKILEKDILINIAGEYIWIIATLGVITADLP</sequence>
<evidence type="ECO:0000313" key="1">
    <source>
        <dbReference type="EMBL" id="CAG8626523.1"/>
    </source>
</evidence>
<dbReference type="EMBL" id="CAJVQC010011356">
    <property type="protein sequence ID" value="CAG8626523.1"/>
    <property type="molecule type" value="Genomic_DNA"/>
</dbReference>
<keyword evidence="2" id="KW-1185">Reference proteome</keyword>
<comment type="caution">
    <text evidence="1">The sequence shown here is derived from an EMBL/GenBank/DDBJ whole genome shotgun (WGS) entry which is preliminary data.</text>
</comment>
<gene>
    <name evidence="1" type="ORF">RPERSI_LOCUS6928</name>
</gene>